<dbReference type="SFLD" id="SFLDG01129">
    <property type="entry name" value="C1.5:_HAD__Beta-PGM__Phosphata"/>
    <property type="match status" value="1"/>
</dbReference>
<dbReference type="AlphaFoldDB" id="A0A094IU36"/>
<dbReference type="GO" id="GO:0009231">
    <property type="term" value="P:riboflavin biosynthetic process"/>
    <property type="evidence" value="ECO:0007669"/>
    <property type="project" value="TreeGrafter"/>
</dbReference>
<protein>
    <submittedName>
        <fullName evidence="4">Uncharacterized protein</fullName>
    </submittedName>
</protein>
<proteinExistence type="predicted"/>
<dbReference type="InterPro" id="IPR023214">
    <property type="entry name" value="HAD_sf"/>
</dbReference>
<dbReference type="PANTHER" id="PTHR46470">
    <property type="entry name" value="N-ACYLNEURAMINATE-9-PHOSPHATASE"/>
    <property type="match status" value="1"/>
</dbReference>
<dbReference type="GO" id="GO:0016787">
    <property type="term" value="F:hydrolase activity"/>
    <property type="evidence" value="ECO:0007669"/>
    <property type="project" value="UniProtKB-KW"/>
</dbReference>
<sequence>MQFYRRLQPIRAISFDLDDTLYDNVPVMRAAEAANYAKLCELFPVAATWSQAEWAQRRWQLMQTDADLASDMTLLRLATIRLGLLQLGIDSKQAEAGAEQVLAAFLARRNQVDVPAQSHQLLSELGQHYPLIAISNGNVDTTKIGLRDYFSHVIQPGGGRRGKPYPDMFKVAQQAYPHLHPAQWLHVGDSPVADVLGAQRMGWQTAWFKSGLYDASSLIVLPHVAYHDNRQLGHLLLERQR</sequence>
<evidence type="ECO:0000313" key="5">
    <source>
        <dbReference type="Proteomes" id="UP000053718"/>
    </source>
</evidence>
<dbReference type="Gene3D" id="3.40.50.1000">
    <property type="entry name" value="HAD superfamily/HAD-like"/>
    <property type="match status" value="1"/>
</dbReference>
<dbReference type="Gene3D" id="1.20.120.1600">
    <property type="match status" value="1"/>
</dbReference>
<dbReference type="Pfam" id="PF00702">
    <property type="entry name" value="Hydrolase"/>
    <property type="match status" value="1"/>
</dbReference>
<dbReference type="InterPro" id="IPR051400">
    <property type="entry name" value="HAD-like_hydrolase"/>
</dbReference>
<gene>
    <name evidence="4" type="ORF">IDAT_02890</name>
</gene>
<organism evidence="4 5">
    <name type="scientific">Pseudidiomarina atlantica</name>
    <dbReference type="NCBI Taxonomy" id="1517416"/>
    <lineage>
        <taxon>Bacteria</taxon>
        <taxon>Pseudomonadati</taxon>
        <taxon>Pseudomonadota</taxon>
        <taxon>Gammaproteobacteria</taxon>
        <taxon>Alteromonadales</taxon>
        <taxon>Idiomarinaceae</taxon>
        <taxon>Pseudidiomarina</taxon>
    </lineage>
</organism>
<reference evidence="4 5" key="1">
    <citation type="submission" date="2014-06" db="EMBL/GenBank/DDBJ databases">
        <title>Draft genome sequence of Idiomarina sp. MCCC 1A10513.</title>
        <authorList>
            <person name="Du J."/>
            <person name="Lai Q."/>
            <person name="Shao Z."/>
        </authorList>
    </citation>
    <scope>NUCLEOTIDE SEQUENCE [LARGE SCALE GENOMIC DNA]</scope>
    <source>
        <strain evidence="4 5">MCCC 1A10513</strain>
    </source>
</reference>
<dbReference type="InterPro" id="IPR006439">
    <property type="entry name" value="HAD-SF_hydro_IA"/>
</dbReference>
<evidence type="ECO:0000256" key="1">
    <source>
        <dbReference type="ARBA" id="ARBA00001946"/>
    </source>
</evidence>
<dbReference type="Proteomes" id="UP000053718">
    <property type="component" value="Unassembled WGS sequence"/>
</dbReference>
<dbReference type="eggNOG" id="COG1011">
    <property type="taxonomic scope" value="Bacteria"/>
</dbReference>
<dbReference type="SFLD" id="SFLDS00003">
    <property type="entry name" value="Haloacid_Dehalogenase"/>
    <property type="match status" value="1"/>
</dbReference>
<dbReference type="OrthoDB" id="367448at2"/>
<evidence type="ECO:0000256" key="3">
    <source>
        <dbReference type="ARBA" id="ARBA00022842"/>
    </source>
</evidence>
<dbReference type="SUPFAM" id="SSF56784">
    <property type="entry name" value="HAD-like"/>
    <property type="match status" value="1"/>
</dbReference>
<name>A0A094IU36_9GAMM</name>
<dbReference type="STRING" id="1517416.IDAT_02890"/>
<dbReference type="NCBIfam" id="TIGR01549">
    <property type="entry name" value="HAD-SF-IA-v1"/>
    <property type="match status" value="1"/>
</dbReference>
<evidence type="ECO:0000256" key="2">
    <source>
        <dbReference type="ARBA" id="ARBA00022801"/>
    </source>
</evidence>
<accession>A0A094IU36</accession>
<dbReference type="EMBL" id="JPIN01000002">
    <property type="protein sequence ID" value="KFZ29324.1"/>
    <property type="molecule type" value="Genomic_DNA"/>
</dbReference>
<evidence type="ECO:0000313" key="4">
    <source>
        <dbReference type="EMBL" id="KFZ29324.1"/>
    </source>
</evidence>
<comment type="caution">
    <text evidence="4">The sequence shown here is derived from an EMBL/GenBank/DDBJ whole genome shotgun (WGS) entry which is preliminary data.</text>
</comment>
<keyword evidence="2" id="KW-0378">Hydrolase</keyword>
<keyword evidence="5" id="KW-1185">Reference proteome</keyword>
<dbReference type="PANTHER" id="PTHR46470:SF4">
    <property type="entry name" value="5-AMINO-6-(5-PHOSPHO-D-RIBITYLAMINO)URACIL PHOSPHATASE YIGB"/>
    <property type="match status" value="1"/>
</dbReference>
<dbReference type="RefSeq" id="WP_034730331.1">
    <property type="nucleotide sequence ID" value="NZ_JPIN01000002.1"/>
</dbReference>
<comment type="cofactor">
    <cofactor evidence="1">
        <name>Mg(2+)</name>
        <dbReference type="ChEBI" id="CHEBI:18420"/>
    </cofactor>
</comment>
<keyword evidence="3" id="KW-0460">Magnesium</keyword>
<dbReference type="InterPro" id="IPR036412">
    <property type="entry name" value="HAD-like_sf"/>
</dbReference>